<evidence type="ECO:0000256" key="3">
    <source>
        <dbReference type="SAM" id="MobiDB-lite"/>
    </source>
</evidence>
<dbReference type="STRING" id="946362.F2TXE5"/>
<dbReference type="eggNOG" id="KOG3958">
    <property type="taxonomic scope" value="Eukaryota"/>
</dbReference>
<name>F2TXE5_SALR5</name>
<keyword evidence="2" id="KW-0963">Cytoplasm</keyword>
<dbReference type="Pfam" id="PF04912">
    <property type="entry name" value="Dynamitin"/>
    <property type="match status" value="1"/>
</dbReference>
<keyword evidence="5" id="KW-1185">Reference proteome</keyword>
<dbReference type="PANTHER" id="PTHR15346">
    <property type="entry name" value="DYNACTIN SUBUNIT"/>
    <property type="match status" value="1"/>
</dbReference>
<evidence type="ECO:0000313" key="5">
    <source>
        <dbReference type="Proteomes" id="UP000007799"/>
    </source>
</evidence>
<dbReference type="OrthoDB" id="4977at2759"/>
<dbReference type="Proteomes" id="UP000007799">
    <property type="component" value="Unassembled WGS sequence"/>
</dbReference>
<gene>
    <name evidence="4" type="ORF">PTSG_11640</name>
</gene>
<dbReference type="GO" id="GO:0005869">
    <property type="term" value="C:dynactin complex"/>
    <property type="evidence" value="ECO:0007669"/>
    <property type="project" value="InterPro"/>
</dbReference>
<dbReference type="InParanoid" id="F2TXE5"/>
<evidence type="ECO:0000256" key="2">
    <source>
        <dbReference type="ARBA" id="ARBA00022490"/>
    </source>
</evidence>
<comment type="subcellular location">
    <subcellularLocation>
        <location evidence="1">Cytoplasm</location>
    </subcellularLocation>
</comment>
<evidence type="ECO:0000256" key="1">
    <source>
        <dbReference type="ARBA" id="ARBA00004496"/>
    </source>
</evidence>
<accession>F2TXE5</accession>
<dbReference type="AlphaFoldDB" id="F2TXE5"/>
<proteinExistence type="predicted"/>
<dbReference type="OMA" id="YKFGDWE"/>
<evidence type="ECO:0000313" key="4">
    <source>
        <dbReference type="EMBL" id="EGD76054.1"/>
    </source>
</evidence>
<sequence length="388" mass="42411">MSGQQPEVFETPDVTYDEEGPIGQSQTPEAEADPALDVTEPNKADAYNKFKGTVLDASEADFNSDKNTGYRTLQVAEHGALDESVQERFHRLQIEVTDFLQQVQRMKDAQDGQSLVDDSGPSLATMASQVQSLNEQLQQVKLDEILGARSAPLDRAPAHDKEVATRLVAEVEKIKGTSTQAPEAAKQGGGEITYTLHYTPEQAKYQQLSRVAELEQRVAQLEHLVGSQSITTIGAFLGLKEPTLKAAVDALTQRVYGISPQSLDNLNLRLASLSKKLDEVAAKSKDLALKADEKQKIEELYALTQQWSGVSGALPAIVGRLRDLQSLHEQAADFSATLTHMDQVQTNIKDQLAMQGVTLSTLEKSLKENTTTIRDNMASLEQRLAALS</sequence>
<dbReference type="GeneID" id="16078825"/>
<dbReference type="EMBL" id="GL832956">
    <property type="protein sequence ID" value="EGD76054.1"/>
    <property type="molecule type" value="Genomic_DNA"/>
</dbReference>
<dbReference type="InterPro" id="IPR028133">
    <property type="entry name" value="Dynamitin"/>
</dbReference>
<evidence type="ECO:0008006" key="6">
    <source>
        <dbReference type="Google" id="ProtNLM"/>
    </source>
</evidence>
<organism evidence="5">
    <name type="scientific">Salpingoeca rosetta (strain ATCC 50818 / BSB-021)</name>
    <dbReference type="NCBI Taxonomy" id="946362"/>
    <lineage>
        <taxon>Eukaryota</taxon>
        <taxon>Choanoflagellata</taxon>
        <taxon>Craspedida</taxon>
        <taxon>Salpingoecidae</taxon>
        <taxon>Salpingoeca</taxon>
    </lineage>
</organism>
<protein>
    <recommendedName>
        <fullName evidence="6">Dynactin subunit 2</fullName>
    </recommendedName>
</protein>
<feature type="region of interest" description="Disordered" evidence="3">
    <location>
        <begin position="1"/>
        <end position="44"/>
    </location>
</feature>
<dbReference type="GO" id="GO:0007017">
    <property type="term" value="P:microtubule-based process"/>
    <property type="evidence" value="ECO:0007669"/>
    <property type="project" value="InterPro"/>
</dbReference>
<reference evidence="4" key="1">
    <citation type="submission" date="2009-08" db="EMBL/GenBank/DDBJ databases">
        <title>Annotation of Salpingoeca rosetta.</title>
        <authorList>
            <consortium name="The Broad Institute Genome Sequencing Platform"/>
            <person name="Russ C."/>
            <person name="Cuomo C."/>
            <person name="Burger G."/>
            <person name="Gray M.W."/>
            <person name="Holland P.W.H."/>
            <person name="King N."/>
            <person name="Lang F.B.F."/>
            <person name="Roger A.J."/>
            <person name="Ruiz-Trillo I."/>
            <person name="Young S.K."/>
            <person name="Zeng Q."/>
            <person name="Gargeya S."/>
            <person name="Alvarado L."/>
            <person name="Berlin A."/>
            <person name="Chapman S.B."/>
            <person name="Chen Z."/>
            <person name="Freedman E."/>
            <person name="Gellesch M."/>
            <person name="Goldberg J."/>
            <person name="Griggs A."/>
            <person name="Gujja S."/>
            <person name="Heilman E."/>
            <person name="Heiman D."/>
            <person name="Howarth C."/>
            <person name="Mehta T."/>
            <person name="Neiman D."/>
            <person name="Pearson M."/>
            <person name="Roberts A."/>
            <person name="Saif S."/>
            <person name="Shea T."/>
            <person name="Shenoy N."/>
            <person name="Sisk P."/>
            <person name="Stolte C."/>
            <person name="Sykes S."/>
            <person name="White J."/>
            <person name="Yandava C."/>
            <person name="Haas B."/>
            <person name="Nusbaum C."/>
            <person name="Birren B."/>
        </authorList>
    </citation>
    <scope>NUCLEOTIDE SEQUENCE [LARGE SCALE GENOMIC DNA]</scope>
    <source>
        <strain evidence="4">ATCC 50818</strain>
    </source>
</reference>
<dbReference type="FunCoup" id="F2TXE5">
    <property type="interactions" value="1050"/>
</dbReference>
<dbReference type="RefSeq" id="XP_004998229.1">
    <property type="nucleotide sequence ID" value="XM_004998172.1"/>
</dbReference>
<dbReference type="KEGG" id="sre:PTSG_11640"/>
<dbReference type="GO" id="GO:0005737">
    <property type="term" value="C:cytoplasm"/>
    <property type="evidence" value="ECO:0007669"/>
    <property type="project" value="UniProtKB-SubCell"/>
</dbReference>